<proteinExistence type="predicted"/>
<keyword evidence="2" id="KW-1185">Reference proteome</keyword>
<protein>
    <submittedName>
        <fullName evidence="1">Uncharacterized protein</fullName>
    </submittedName>
</protein>
<reference evidence="1" key="1">
    <citation type="submission" date="2009-09" db="EMBL/GenBank/DDBJ databases">
        <authorList>
            <person name="Weinstock G."/>
            <person name="Sodergren E."/>
            <person name="Clifton S."/>
            <person name="Fulton L."/>
            <person name="Fulton B."/>
            <person name="Courtney L."/>
            <person name="Fronick C."/>
            <person name="Harrison M."/>
            <person name="Strong C."/>
            <person name="Farmer C."/>
            <person name="Delahaunty K."/>
            <person name="Markovic C."/>
            <person name="Hall O."/>
            <person name="Minx P."/>
            <person name="Tomlinson C."/>
            <person name="Mitreva M."/>
            <person name="Nelson J."/>
            <person name="Hou S."/>
            <person name="Wollam A."/>
            <person name="Pepin K.H."/>
            <person name="Johnson M."/>
            <person name="Bhonagiri V."/>
            <person name="Nash W.E."/>
            <person name="Warren W."/>
            <person name="Chinwalla A."/>
            <person name="Mardis E.R."/>
            <person name="Wilson R.K."/>
        </authorList>
    </citation>
    <scope>NUCLEOTIDE SEQUENCE [LARGE SCALE GENOMIC DNA]</scope>
    <source>
        <strain evidence="1">DSM 20544</strain>
    </source>
</reference>
<gene>
    <name evidence="1" type="ORF">MITSMUL_03021</name>
</gene>
<dbReference type="Proteomes" id="UP000003671">
    <property type="component" value="Unassembled WGS sequence"/>
</dbReference>
<dbReference type="EMBL" id="ABWK02000001">
    <property type="protein sequence ID" value="EEX69890.1"/>
    <property type="molecule type" value="Genomic_DNA"/>
</dbReference>
<name>C9KJ24_9FIRM</name>
<sequence length="44" mass="5122">MHNQGKSSQFLQEIHDKCFVYMDTLQKTHGKEAGKRCQSMHPCI</sequence>
<evidence type="ECO:0000313" key="2">
    <source>
        <dbReference type="Proteomes" id="UP000003671"/>
    </source>
</evidence>
<evidence type="ECO:0000313" key="1">
    <source>
        <dbReference type="EMBL" id="EEX69890.1"/>
    </source>
</evidence>
<comment type="caution">
    <text evidence="1">The sequence shown here is derived from an EMBL/GenBank/DDBJ whole genome shotgun (WGS) entry which is preliminary data.</text>
</comment>
<accession>C9KJ24</accession>
<dbReference type="HOGENOM" id="CLU_3218702_0_0_9"/>
<organism evidence="1 2">
    <name type="scientific">Mitsuokella multacida DSM 20544</name>
    <dbReference type="NCBI Taxonomy" id="500635"/>
    <lineage>
        <taxon>Bacteria</taxon>
        <taxon>Bacillati</taxon>
        <taxon>Bacillota</taxon>
        <taxon>Negativicutes</taxon>
        <taxon>Selenomonadales</taxon>
        <taxon>Selenomonadaceae</taxon>
        <taxon>Mitsuokella</taxon>
    </lineage>
</organism>
<dbReference type="STRING" id="500635.MITSMUL_03021"/>
<dbReference type="AlphaFoldDB" id="C9KJ24"/>